<dbReference type="EMBL" id="CP016170">
    <property type="protein sequence ID" value="ANN66485.1"/>
    <property type="molecule type" value="Genomic_DNA"/>
</dbReference>
<keyword evidence="2" id="KW-1185">Reference proteome</keyword>
<protein>
    <submittedName>
        <fullName evidence="1">Uncharacterized protein</fullName>
    </submittedName>
</protein>
<organism evidence="1 2">
    <name type="scientific">Bordetella bronchialis</name>
    <dbReference type="NCBI Taxonomy" id="463025"/>
    <lineage>
        <taxon>Bacteria</taxon>
        <taxon>Pseudomonadati</taxon>
        <taxon>Pseudomonadota</taxon>
        <taxon>Betaproteobacteria</taxon>
        <taxon>Burkholderiales</taxon>
        <taxon>Alcaligenaceae</taxon>
        <taxon>Bordetella</taxon>
    </lineage>
</organism>
<gene>
    <name evidence="1" type="ORF">BAU06_09415</name>
</gene>
<reference evidence="1 2" key="1">
    <citation type="submission" date="2016-06" db="EMBL/GenBank/DDBJ databases">
        <title>Complete genome sequences of Bordetella bronchialis and Bordetella flabilis.</title>
        <authorList>
            <person name="LiPuma J.J."/>
            <person name="Spilker T."/>
        </authorList>
    </citation>
    <scope>NUCLEOTIDE SEQUENCE [LARGE SCALE GENOMIC DNA]</scope>
    <source>
        <strain evidence="1 2">AU3182</strain>
    </source>
</reference>
<accession>A0ABN4R219</accession>
<dbReference type="Proteomes" id="UP000091897">
    <property type="component" value="Chromosome"/>
</dbReference>
<name>A0ABN4R219_9BORD</name>
<proteinExistence type="predicted"/>
<evidence type="ECO:0000313" key="1">
    <source>
        <dbReference type="EMBL" id="ANN66485.1"/>
    </source>
</evidence>
<evidence type="ECO:0000313" key="2">
    <source>
        <dbReference type="Proteomes" id="UP000091897"/>
    </source>
</evidence>
<sequence length="72" mass="7871">MIPNGYASRPLGLEDLRTIAIACRVLPADAEMTPELLEYTRTIVMHCASIGDDYTLEDRSAGDQIRAAFSLA</sequence>